<dbReference type="OrthoDB" id="1778806at2759"/>
<feature type="signal peptide" evidence="1">
    <location>
        <begin position="1"/>
        <end position="17"/>
    </location>
</feature>
<reference evidence="2" key="1">
    <citation type="submission" date="2023-05" db="EMBL/GenBank/DDBJ databases">
        <title>Genome and transcriptome analyses reveal genes involved in the formation of fine ridges on petal epidermal cells in Hibiscus trionum.</title>
        <authorList>
            <person name="Koshimizu S."/>
            <person name="Masuda S."/>
            <person name="Ishii T."/>
            <person name="Shirasu K."/>
            <person name="Hoshino A."/>
            <person name="Arita M."/>
        </authorList>
    </citation>
    <scope>NUCLEOTIDE SEQUENCE</scope>
    <source>
        <strain evidence="2">Hamamatsu line</strain>
    </source>
</reference>
<dbReference type="AlphaFoldDB" id="A0A9W7I0H2"/>
<sequence length="129" mass="14031">MASSSLASPLCTWLVAACVSVMSGNDQSRLPLLSGLTSSNTRLGRWARNRKKALLSKCCSGGTATNKDACLIFSFRCSMASCLAFEPCNEYYFSKNGSFSSFFGSRNVPFNNNSKQRRLNREVACSGNL</sequence>
<keyword evidence="3" id="KW-1185">Reference proteome</keyword>
<keyword evidence="1" id="KW-0732">Signal</keyword>
<proteinExistence type="predicted"/>
<evidence type="ECO:0000313" key="3">
    <source>
        <dbReference type="Proteomes" id="UP001165190"/>
    </source>
</evidence>
<dbReference type="Proteomes" id="UP001165190">
    <property type="component" value="Unassembled WGS sequence"/>
</dbReference>
<protein>
    <submittedName>
        <fullName evidence="2">ARABIDOPSIS BETA-KETOACYL-ACP SYNTHETASE 2, BETA-KETOACYL-ACP SYNTHETASE 2</fullName>
    </submittedName>
</protein>
<accession>A0A9W7I0H2</accession>
<evidence type="ECO:0000313" key="2">
    <source>
        <dbReference type="EMBL" id="GMI86427.1"/>
    </source>
</evidence>
<gene>
    <name evidence="2" type="ORF">HRI_002312000</name>
</gene>
<evidence type="ECO:0000256" key="1">
    <source>
        <dbReference type="SAM" id="SignalP"/>
    </source>
</evidence>
<name>A0A9W7I0H2_HIBTR</name>
<feature type="chain" id="PRO_5040767203" evidence="1">
    <location>
        <begin position="18"/>
        <end position="129"/>
    </location>
</feature>
<dbReference type="EMBL" id="BSYR01000021">
    <property type="protein sequence ID" value="GMI86427.1"/>
    <property type="molecule type" value="Genomic_DNA"/>
</dbReference>
<organism evidence="2 3">
    <name type="scientific">Hibiscus trionum</name>
    <name type="common">Flower of an hour</name>
    <dbReference type="NCBI Taxonomy" id="183268"/>
    <lineage>
        <taxon>Eukaryota</taxon>
        <taxon>Viridiplantae</taxon>
        <taxon>Streptophyta</taxon>
        <taxon>Embryophyta</taxon>
        <taxon>Tracheophyta</taxon>
        <taxon>Spermatophyta</taxon>
        <taxon>Magnoliopsida</taxon>
        <taxon>eudicotyledons</taxon>
        <taxon>Gunneridae</taxon>
        <taxon>Pentapetalae</taxon>
        <taxon>rosids</taxon>
        <taxon>malvids</taxon>
        <taxon>Malvales</taxon>
        <taxon>Malvaceae</taxon>
        <taxon>Malvoideae</taxon>
        <taxon>Hibiscus</taxon>
    </lineage>
</organism>
<comment type="caution">
    <text evidence="2">The sequence shown here is derived from an EMBL/GenBank/DDBJ whole genome shotgun (WGS) entry which is preliminary data.</text>
</comment>